<protein>
    <submittedName>
        <fullName evidence="11">Capsular biosynthesis protein</fullName>
    </submittedName>
</protein>
<evidence type="ECO:0000256" key="4">
    <source>
        <dbReference type="ARBA" id="ARBA00022692"/>
    </source>
</evidence>
<dbReference type="RefSeq" id="WP_154318458.1">
    <property type="nucleotide sequence ID" value="NZ_CAJGAA010000002.1"/>
</dbReference>
<keyword evidence="6 8" id="KW-0472">Membrane</keyword>
<dbReference type="Proteomes" id="UP000441585">
    <property type="component" value="Unassembled WGS sequence"/>
</dbReference>
<dbReference type="GO" id="GO:0005886">
    <property type="term" value="C:plasma membrane"/>
    <property type="evidence" value="ECO:0007669"/>
    <property type="project" value="UniProtKB-SubCell"/>
</dbReference>
<feature type="transmembrane region" description="Helical" evidence="8">
    <location>
        <begin position="174"/>
        <end position="195"/>
    </location>
</feature>
<feature type="domain" description="Tyrosine-protein kinase G-rich" evidence="10">
    <location>
        <begin position="138"/>
        <end position="195"/>
    </location>
</feature>
<evidence type="ECO:0000313" key="12">
    <source>
        <dbReference type="Proteomes" id="UP000441585"/>
    </source>
</evidence>
<evidence type="ECO:0000256" key="6">
    <source>
        <dbReference type="ARBA" id="ARBA00023136"/>
    </source>
</evidence>
<dbReference type="Pfam" id="PF13807">
    <property type="entry name" value="GNVR"/>
    <property type="match status" value="1"/>
</dbReference>
<keyword evidence="5 8" id="KW-1133">Transmembrane helix</keyword>
<sequence length="249" mass="27041">MEETISLKELFQTLKKRLSLIIIITAIAAATSGIISYFILTPIYQSSTQILVNQAKSDQQAFNPGEVQTNLQLINTYNVIIKSPAILDKVIQRLDLNMTSGQLNENVAVASEQNSQVVTISVQDEDPKQAAEIANTVATVFQKEIATIMNVDNVSILSKADLGIDPSPIKPKPVLNIAIALVVGLMAGVGLAFLLEFLDNTIKNEQDIEKHLGLPVLGAITRIDMEQEMKDQKVAGNQSTRTRGESIGS</sequence>
<evidence type="ECO:0000256" key="8">
    <source>
        <dbReference type="SAM" id="Phobius"/>
    </source>
</evidence>
<feature type="domain" description="Polysaccharide chain length determinant N-terminal" evidence="9">
    <location>
        <begin position="3"/>
        <end position="93"/>
    </location>
</feature>
<evidence type="ECO:0000256" key="7">
    <source>
        <dbReference type="SAM" id="MobiDB-lite"/>
    </source>
</evidence>
<feature type="region of interest" description="Disordered" evidence="7">
    <location>
        <begin position="230"/>
        <end position="249"/>
    </location>
</feature>
<dbReference type="GO" id="GO:0004713">
    <property type="term" value="F:protein tyrosine kinase activity"/>
    <property type="evidence" value="ECO:0007669"/>
    <property type="project" value="TreeGrafter"/>
</dbReference>
<dbReference type="InterPro" id="IPR003856">
    <property type="entry name" value="LPS_length_determ_N"/>
</dbReference>
<evidence type="ECO:0000256" key="5">
    <source>
        <dbReference type="ARBA" id="ARBA00022989"/>
    </source>
</evidence>
<evidence type="ECO:0000256" key="1">
    <source>
        <dbReference type="ARBA" id="ARBA00004651"/>
    </source>
</evidence>
<dbReference type="EMBL" id="WKKF01000002">
    <property type="protein sequence ID" value="MRX54247.1"/>
    <property type="molecule type" value="Genomic_DNA"/>
</dbReference>
<evidence type="ECO:0000313" key="11">
    <source>
        <dbReference type="EMBL" id="MRX54247.1"/>
    </source>
</evidence>
<proteinExistence type="inferred from homology"/>
<comment type="similarity">
    <text evidence="2">Belongs to the CpsC/CapA family.</text>
</comment>
<keyword evidence="4 8" id="KW-0812">Transmembrane</keyword>
<evidence type="ECO:0000259" key="10">
    <source>
        <dbReference type="Pfam" id="PF13807"/>
    </source>
</evidence>
<name>A0A6I2MA70_9BACI</name>
<dbReference type="AlphaFoldDB" id="A0A6I2MA70"/>
<accession>A0A6I2MA70</accession>
<dbReference type="PANTHER" id="PTHR32309:SF13">
    <property type="entry name" value="FERRIC ENTEROBACTIN TRANSPORT PROTEIN FEPE"/>
    <property type="match status" value="1"/>
</dbReference>
<keyword evidence="12" id="KW-1185">Reference proteome</keyword>
<comment type="caution">
    <text evidence="11">The sequence shown here is derived from an EMBL/GenBank/DDBJ whole genome shotgun (WGS) entry which is preliminary data.</text>
</comment>
<feature type="transmembrane region" description="Helical" evidence="8">
    <location>
        <begin position="20"/>
        <end position="40"/>
    </location>
</feature>
<dbReference type="PANTHER" id="PTHR32309">
    <property type="entry name" value="TYROSINE-PROTEIN KINASE"/>
    <property type="match status" value="1"/>
</dbReference>
<gene>
    <name evidence="11" type="ORF">GJU41_09705</name>
</gene>
<evidence type="ECO:0000259" key="9">
    <source>
        <dbReference type="Pfam" id="PF02706"/>
    </source>
</evidence>
<evidence type="ECO:0000256" key="2">
    <source>
        <dbReference type="ARBA" id="ARBA00006683"/>
    </source>
</evidence>
<keyword evidence="3" id="KW-1003">Cell membrane</keyword>
<organism evidence="11 12">
    <name type="scientific">Metabacillus idriensis</name>
    <dbReference type="NCBI Taxonomy" id="324768"/>
    <lineage>
        <taxon>Bacteria</taxon>
        <taxon>Bacillati</taxon>
        <taxon>Bacillota</taxon>
        <taxon>Bacilli</taxon>
        <taxon>Bacillales</taxon>
        <taxon>Bacillaceae</taxon>
        <taxon>Metabacillus</taxon>
    </lineage>
</organism>
<dbReference type="InterPro" id="IPR032807">
    <property type="entry name" value="GNVR"/>
</dbReference>
<dbReference type="Pfam" id="PF02706">
    <property type="entry name" value="Wzz"/>
    <property type="match status" value="1"/>
</dbReference>
<dbReference type="InterPro" id="IPR050445">
    <property type="entry name" value="Bact_polysacc_biosynth/exp"/>
</dbReference>
<evidence type="ECO:0000256" key="3">
    <source>
        <dbReference type="ARBA" id="ARBA00022475"/>
    </source>
</evidence>
<comment type="subcellular location">
    <subcellularLocation>
        <location evidence="1">Cell membrane</location>
        <topology evidence="1">Multi-pass membrane protein</topology>
    </subcellularLocation>
</comment>
<reference evidence="11 12" key="1">
    <citation type="submission" date="2019-11" db="EMBL/GenBank/DDBJ databases">
        <title>Bacillus idriensis genome.</title>
        <authorList>
            <person name="Konopka E.N."/>
            <person name="Newman J.D."/>
        </authorList>
    </citation>
    <scope>NUCLEOTIDE SEQUENCE [LARGE SCALE GENOMIC DNA]</scope>
    <source>
        <strain evidence="11 12">DSM 19097</strain>
    </source>
</reference>